<keyword evidence="4 9" id="KW-0378">Hydrolase</keyword>
<evidence type="ECO:0000256" key="1">
    <source>
        <dbReference type="ARBA" id="ARBA00001231"/>
    </source>
</evidence>
<evidence type="ECO:0000256" key="3">
    <source>
        <dbReference type="ARBA" id="ARBA00012663"/>
    </source>
</evidence>
<comment type="similarity">
    <text evidence="2">Belongs to the glycosyl hydrolase 3 family.</text>
</comment>
<dbReference type="PANTHER" id="PTHR30480">
    <property type="entry name" value="BETA-HEXOSAMINIDASE-RELATED"/>
    <property type="match status" value="1"/>
</dbReference>
<evidence type="ECO:0000259" key="8">
    <source>
        <dbReference type="Pfam" id="PF00933"/>
    </source>
</evidence>
<evidence type="ECO:0000313" key="9">
    <source>
        <dbReference type="EMBL" id="HIZ64825.1"/>
    </source>
</evidence>
<sequence length="451" mass="48445">MKKSIRNVYIIMAIMILLLSAVLGVLKLKSFKEEILAGRETAASGGETSQRQQEQERESSAETKNSVDAERHGGDDTETDSQTSGQEAEAQPEETGERAGTNPEAILAGMSLEEKAAQIFFVTPEAITGVETATAAGDATKQALAKYPVGGLVYFSKNILNPRQTEEMLKNTWEYSKEVMKIPVYLGVDEEGGTVARVGQNSNFSVPRYTSMREIGDSGDIAKAYQAGNAIGSYLKELGFNMDFAPDADVITNPENKVIGNRSFGTDGELVGNMAMEAARGFKDSGIAPCVKHFPGHGGTKGDTHEGYAYTDKTIEQLKEQELVPFQKAVEGKIDFIMVSHISVPASEAGDTPASLSSVLINGLLKEDMGYEGIVITDAMNMGAISQVYSSAQAAVEAFNAGADMLLMPENFEEAYQGILTGVREGVVSEERLNEGVLRILKAKTAQFGTE</sequence>
<evidence type="ECO:0000256" key="6">
    <source>
        <dbReference type="SAM" id="MobiDB-lite"/>
    </source>
</evidence>
<evidence type="ECO:0000313" key="10">
    <source>
        <dbReference type="Proteomes" id="UP000824056"/>
    </source>
</evidence>
<dbReference type="InterPro" id="IPR001764">
    <property type="entry name" value="Glyco_hydro_3_N"/>
</dbReference>
<comment type="caution">
    <text evidence="9">The sequence shown here is derived from an EMBL/GenBank/DDBJ whole genome shotgun (WGS) entry which is preliminary data.</text>
</comment>
<dbReference type="InterPro" id="IPR036962">
    <property type="entry name" value="Glyco_hydro_3_N_sf"/>
</dbReference>
<evidence type="ECO:0000256" key="4">
    <source>
        <dbReference type="ARBA" id="ARBA00022801"/>
    </source>
</evidence>
<dbReference type="Gene3D" id="3.20.20.300">
    <property type="entry name" value="Glycoside hydrolase, family 3, N-terminal domain"/>
    <property type="match status" value="1"/>
</dbReference>
<dbReference type="InterPro" id="IPR050226">
    <property type="entry name" value="NagZ_Beta-hexosaminidase"/>
</dbReference>
<keyword evidence="7" id="KW-0472">Membrane</keyword>
<dbReference type="EMBL" id="DXBG01000063">
    <property type="protein sequence ID" value="HIZ64825.1"/>
    <property type="molecule type" value="Genomic_DNA"/>
</dbReference>
<dbReference type="EC" id="3.2.1.52" evidence="3"/>
<dbReference type="InterPro" id="IPR017853">
    <property type="entry name" value="GH"/>
</dbReference>
<feature type="region of interest" description="Disordered" evidence="6">
    <location>
        <begin position="41"/>
        <end position="100"/>
    </location>
</feature>
<dbReference type="InterPro" id="IPR019800">
    <property type="entry name" value="Glyco_hydro_3_AS"/>
</dbReference>
<keyword evidence="7" id="KW-1133">Transmembrane helix</keyword>
<accession>A0A9D2FQU4</accession>
<protein>
    <recommendedName>
        <fullName evidence="3">beta-N-acetylhexosaminidase</fullName>
        <ecNumber evidence="3">3.2.1.52</ecNumber>
    </recommendedName>
</protein>
<dbReference type="GO" id="GO:0005975">
    <property type="term" value="P:carbohydrate metabolic process"/>
    <property type="evidence" value="ECO:0007669"/>
    <property type="project" value="InterPro"/>
</dbReference>
<keyword evidence="7" id="KW-0812">Transmembrane</keyword>
<dbReference type="SUPFAM" id="SSF51445">
    <property type="entry name" value="(Trans)glycosidases"/>
    <property type="match status" value="1"/>
</dbReference>
<dbReference type="Proteomes" id="UP000824056">
    <property type="component" value="Unassembled WGS sequence"/>
</dbReference>
<dbReference type="GO" id="GO:0004563">
    <property type="term" value="F:beta-N-acetylhexosaminidase activity"/>
    <property type="evidence" value="ECO:0007669"/>
    <property type="project" value="UniProtKB-EC"/>
</dbReference>
<evidence type="ECO:0000256" key="7">
    <source>
        <dbReference type="SAM" id="Phobius"/>
    </source>
</evidence>
<feature type="compositionally biased region" description="Basic and acidic residues" evidence="6">
    <location>
        <begin position="53"/>
        <end position="75"/>
    </location>
</feature>
<feature type="transmembrane region" description="Helical" evidence="7">
    <location>
        <begin position="7"/>
        <end position="26"/>
    </location>
</feature>
<dbReference type="PROSITE" id="PS00775">
    <property type="entry name" value="GLYCOSYL_HYDROL_F3"/>
    <property type="match status" value="1"/>
</dbReference>
<proteinExistence type="inferred from homology"/>
<dbReference type="AlphaFoldDB" id="A0A9D2FQU4"/>
<dbReference type="PANTHER" id="PTHR30480:SF13">
    <property type="entry name" value="BETA-HEXOSAMINIDASE"/>
    <property type="match status" value="1"/>
</dbReference>
<reference evidence="9" key="1">
    <citation type="journal article" date="2021" name="PeerJ">
        <title>Extensive microbial diversity within the chicken gut microbiome revealed by metagenomics and culture.</title>
        <authorList>
            <person name="Gilroy R."/>
            <person name="Ravi A."/>
            <person name="Getino M."/>
            <person name="Pursley I."/>
            <person name="Horton D.L."/>
            <person name="Alikhan N.F."/>
            <person name="Baker D."/>
            <person name="Gharbi K."/>
            <person name="Hall N."/>
            <person name="Watson M."/>
            <person name="Adriaenssens E.M."/>
            <person name="Foster-Nyarko E."/>
            <person name="Jarju S."/>
            <person name="Secka A."/>
            <person name="Antonio M."/>
            <person name="Oren A."/>
            <person name="Chaudhuri R.R."/>
            <person name="La Ragione R."/>
            <person name="Hildebrand F."/>
            <person name="Pallen M.J."/>
        </authorList>
    </citation>
    <scope>NUCLEOTIDE SEQUENCE</scope>
    <source>
        <strain evidence="9">1068</strain>
    </source>
</reference>
<evidence type="ECO:0000256" key="2">
    <source>
        <dbReference type="ARBA" id="ARBA00005336"/>
    </source>
</evidence>
<feature type="domain" description="Glycoside hydrolase family 3 N-terminal" evidence="8">
    <location>
        <begin position="112"/>
        <end position="442"/>
    </location>
</feature>
<dbReference type="GO" id="GO:0009254">
    <property type="term" value="P:peptidoglycan turnover"/>
    <property type="evidence" value="ECO:0007669"/>
    <property type="project" value="TreeGrafter"/>
</dbReference>
<gene>
    <name evidence="9" type="ORF">H9809_02800</name>
</gene>
<organism evidence="9 10">
    <name type="scientific">Candidatus Blautia pullicola</name>
    <dbReference type="NCBI Taxonomy" id="2838498"/>
    <lineage>
        <taxon>Bacteria</taxon>
        <taxon>Bacillati</taxon>
        <taxon>Bacillota</taxon>
        <taxon>Clostridia</taxon>
        <taxon>Lachnospirales</taxon>
        <taxon>Lachnospiraceae</taxon>
        <taxon>Blautia</taxon>
    </lineage>
</organism>
<reference evidence="9" key="2">
    <citation type="submission" date="2021-04" db="EMBL/GenBank/DDBJ databases">
        <authorList>
            <person name="Gilroy R."/>
        </authorList>
    </citation>
    <scope>NUCLEOTIDE SEQUENCE</scope>
    <source>
        <strain evidence="9">1068</strain>
    </source>
</reference>
<comment type="catalytic activity">
    <reaction evidence="1">
        <text>Hydrolysis of terminal non-reducing N-acetyl-D-hexosamine residues in N-acetyl-beta-D-hexosaminides.</text>
        <dbReference type="EC" id="3.2.1.52"/>
    </reaction>
</comment>
<keyword evidence="5" id="KW-0326">Glycosidase</keyword>
<dbReference type="Pfam" id="PF00933">
    <property type="entry name" value="Glyco_hydro_3"/>
    <property type="match status" value="1"/>
</dbReference>
<evidence type="ECO:0000256" key="5">
    <source>
        <dbReference type="ARBA" id="ARBA00023295"/>
    </source>
</evidence>
<name>A0A9D2FQU4_9FIRM</name>